<keyword evidence="6" id="KW-1185">Reference proteome</keyword>
<evidence type="ECO:0000259" key="2">
    <source>
        <dbReference type="Pfam" id="PF26011"/>
    </source>
</evidence>
<dbReference type="InterPro" id="IPR058729">
    <property type="entry name" value="Beta-barrel_RND-rel"/>
</dbReference>
<feature type="domain" description="RND related barrel-sandwich hybrid" evidence="4">
    <location>
        <begin position="58"/>
        <end position="240"/>
    </location>
</feature>
<gene>
    <name evidence="5" type="ORF">JQM67_04180</name>
</gene>
<feature type="domain" description="RND related alpha-helical hairpin" evidence="3">
    <location>
        <begin position="95"/>
        <end position="191"/>
    </location>
</feature>
<proteinExistence type="predicted"/>
<feature type="transmembrane region" description="Helical" evidence="1">
    <location>
        <begin position="9"/>
        <end position="27"/>
    </location>
</feature>
<evidence type="ECO:0000256" key="1">
    <source>
        <dbReference type="SAM" id="Phobius"/>
    </source>
</evidence>
<sequence length="435" mass="47415">MNNPLIRKIGATAVAVLLLIYVGYQIYLSQYTGLTTETAMYSTVSDSIDTTGFIIRNEELIRTNYNGVLNYTLDDGGKTAAGGIIAEVFGSEDDAAAKNRIARIDDELARLTVLENPAEVTSSNPKLIGSQISKKITALLSDMKSGSFSQLTDEKNDLQLLLSQKQIITGAESSDDYAAHMEALRSERAELDLSASGSTGLITAPASGYFIRSIDGYENAVAIEDITELTVSDVRALEEGESGSTEDAKVLGKIAKDFDWYIACVVSENDLIRLDRTVNVTIEMPFASSEQIPAEIVEINRDSETGEGALILKCTYMNSELAAARKEPLRIIISSYSGVLVNEKAIHFCDVTAYETDNNGNEVETVYENVKGVFVKYGSRIRFVQVFSDATVNGYAVCKISLSASEREQLVTSKTIQLYDEVVVEGTDLYDGKML</sequence>
<protein>
    <recommendedName>
        <fullName evidence="7">HlyD family efflux transporter periplasmic adaptor subunit</fullName>
    </recommendedName>
</protein>
<organism evidence="5 6">
    <name type="scientific">Anaeromassilibacillus senegalensis</name>
    <dbReference type="NCBI Taxonomy" id="1673717"/>
    <lineage>
        <taxon>Bacteria</taxon>
        <taxon>Bacillati</taxon>
        <taxon>Bacillota</taxon>
        <taxon>Clostridia</taxon>
        <taxon>Eubacteriales</taxon>
        <taxon>Acutalibacteraceae</taxon>
        <taxon>Anaeromassilibacillus</taxon>
    </lineage>
</organism>
<dbReference type="RefSeq" id="WP_235322793.1">
    <property type="nucleotide sequence ID" value="NZ_JAFBIT010000001.1"/>
</dbReference>
<dbReference type="Pfam" id="PF26018">
    <property type="entry name" value="BSH_RND_rel"/>
    <property type="match status" value="1"/>
</dbReference>
<evidence type="ECO:0000313" key="6">
    <source>
        <dbReference type="Proteomes" id="UP001299220"/>
    </source>
</evidence>
<dbReference type="EMBL" id="JAFBIT010000001">
    <property type="protein sequence ID" value="MCF2651791.1"/>
    <property type="molecule type" value="Genomic_DNA"/>
</dbReference>
<keyword evidence="1" id="KW-0472">Membrane</keyword>
<dbReference type="Pfam" id="PF26012">
    <property type="entry name" value="HH_RND_rel"/>
    <property type="match status" value="1"/>
</dbReference>
<dbReference type="Proteomes" id="UP001299220">
    <property type="component" value="Unassembled WGS sequence"/>
</dbReference>
<keyword evidence="1" id="KW-0812">Transmembrane</keyword>
<dbReference type="InterPro" id="IPR058728">
    <property type="entry name" value="HH_RND-rel"/>
</dbReference>
<dbReference type="Pfam" id="PF26011">
    <property type="entry name" value="Beta-barrel_RND_rel"/>
    <property type="match status" value="1"/>
</dbReference>
<keyword evidence="1" id="KW-1133">Transmembrane helix</keyword>
<dbReference type="InterPro" id="IPR058709">
    <property type="entry name" value="BSH_RND-rel"/>
</dbReference>
<reference evidence="5 6" key="1">
    <citation type="submission" date="2020-12" db="EMBL/GenBank/DDBJ databases">
        <title>Whole genome sequences of gut porcine anaerobes.</title>
        <authorList>
            <person name="Kubasova T."/>
            <person name="Jahodarova E."/>
            <person name="Rychlik I."/>
        </authorList>
    </citation>
    <scope>NUCLEOTIDE SEQUENCE [LARGE SCALE GENOMIC DNA]</scope>
    <source>
        <strain evidence="5 6">An867</strain>
    </source>
</reference>
<accession>A0ABS9CKY3</accession>
<evidence type="ECO:0008006" key="7">
    <source>
        <dbReference type="Google" id="ProtNLM"/>
    </source>
</evidence>
<evidence type="ECO:0000313" key="5">
    <source>
        <dbReference type="EMBL" id="MCF2651791.1"/>
    </source>
</evidence>
<name>A0ABS9CKY3_9FIRM</name>
<feature type="domain" description="RND related beta-barrel" evidence="2">
    <location>
        <begin position="260"/>
        <end position="334"/>
    </location>
</feature>
<comment type="caution">
    <text evidence="5">The sequence shown here is derived from an EMBL/GenBank/DDBJ whole genome shotgun (WGS) entry which is preliminary data.</text>
</comment>
<evidence type="ECO:0000259" key="3">
    <source>
        <dbReference type="Pfam" id="PF26012"/>
    </source>
</evidence>
<evidence type="ECO:0000259" key="4">
    <source>
        <dbReference type="Pfam" id="PF26018"/>
    </source>
</evidence>